<feature type="non-terminal residue" evidence="2">
    <location>
        <position position="1"/>
    </location>
</feature>
<dbReference type="SUPFAM" id="SSF53098">
    <property type="entry name" value="Ribonuclease H-like"/>
    <property type="match status" value="1"/>
</dbReference>
<evidence type="ECO:0000313" key="2">
    <source>
        <dbReference type="EMBL" id="KAJ8961220.1"/>
    </source>
</evidence>
<sequence length="325" mass="37137">IEQDIRSELQDKKVWITVDETTEKNRHKVGNVLVRILTPEQAMLPYVIASKRLTENTANSIHQLVIEAVEKFGILKENILMLVTDESPYMIKAGASLKTVCPNLLHITCLLLALHRVTETIRRIPEPPEPVLTRWGTWLQAVFYYDTNFHAVKSVVNQFDPNESNAIKESQQLFESAQTEADLRSIQEKYSILANAIDRLEKTSVSLVEAVEIVENVNTALRQLTDACSFQAATKFDAVLQKNPGWVQLRNIKQRLSVATSVYLKTDLEKTDKLKYFIYGKERKPRDYVIFPLLLENLNGSCCITWEPGDKRHVPPIHTSGFKYL</sequence>
<feature type="domain" description="DUF659" evidence="1">
    <location>
        <begin position="4"/>
        <end position="124"/>
    </location>
</feature>
<dbReference type="Proteomes" id="UP001162162">
    <property type="component" value="Unassembled WGS sequence"/>
</dbReference>
<gene>
    <name evidence="2" type="ORF">NQ318_008903</name>
</gene>
<comment type="caution">
    <text evidence="2">The sequence shown here is derived from an EMBL/GenBank/DDBJ whole genome shotgun (WGS) entry which is preliminary data.</text>
</comment>
<protein>
    <recommendedName>
        <fullName evidence="1">DUF659 domain-containing protein</fullName>
    </recommendedName>
</protein>
<dbReference type="InterPro" id="IPR012337">
    <property type="entry name" value="RNaseH-like_sf"/>
</dbReference>
<dbReference type="InterPro" id="IPR007021">
    <property type="entry name" value="DUF659"/>
</dbReference>
<evidence type="ECO:0000259" key="1">
    <source>
        <dbReference type="Pfam" id="PF04937"/>
    </source>
</evidence>
<proteinExistence type="predicted"/>
<dbReference type="AlphaFoldDB" id="A0AAV8ZDH4"/>
<name>A0AAV8ZDH4_9CUCU</name>
<reference evidence="2" key="1">
    <citation type="journal article" date="2023" name="Insect Mol. Biol.">
        <title>Genome sequencing provides insights into the evolution of gene families encoding plant cell wall-degrading enzymes in longhorned beetles.</title>
        <authorList>
            <person name="Shin N.R."/>
            <person name="Okamura Y."/>
            <person name="Kirsch R."/>
            <person name="Pauchet Y."/>
        </authorList>
    </citation>
    <scope>NUCLEOTIDE SEQUENCE</scope>
    <source>
        <strain evidence="2">AMC_N1</strain>
    </source>
</reference>
<accession>A0AAV8ZDH4</accession>
<evidence type="ECO:0000313" key="3">
    <source>
        <dbReference type="Proteomes" id="UP001162162"/>
    </source>
</evidence>
<organism evidence="2 3">
    <name type="scientific">Aromia moschata</name>
    <dbReference type="NCBI Taxonomy" id="1265417"/>
    <lineage>
        <taxon>Eukaryota</taxon>
        <taxon>Metazoa</taxon>
        <taxon>Ecdysozoa</taxon>
        <taxon>Arthropoda</taxon>
        <taxon>Hexapoda</taxon>
        <taxon>Insecta</taxon>
        <taxon>Pterygota</taxon>
        <taxon>Neoptera</taxon>
        <taxon>Endopterygota</taxon>
        <taxon>Coleoptera</taxon>
        <taxon>Polyphaga</taxon>
        <taxon>Cucujiformia</taxon>
        <taxon>Chrysomeloidea</taxon>
        <taxon>Cerambycidae</taxon>
        <taxon>Cerambycinae</taxon>
        <taxon>Callichromatini</taxon>
        <taxon>Aromia</taxon>
    </lineage>
</organism>
<dbReference type="Pfam" id="PF04937">
    <property type="entry name" value="DUF659"/>
    <property type="match status" value="1"/>
</dbReference>
<keyword evidence="3" id="KW-1185">Reference proteome</keyword>
<dbReference type="EMBL" id="JAPWTK010000006">
    <property type="protein sequence ID" value="KAJ8961220.1"/>
    <property type="molecule type" value="Genomic_DNA"/>
</dbReference>